<sequence>MSQDVQVVYARCDQTIKKFLTAYTIAIFTKNNGFKFFIENSIFKYKIDFNDEFATKGRFIIADKVDF</sequence>
<reference evidence="1 2" key="1">
    <citation type="submission" date="2015-01" db="EMBL/GenBank/DDBJ databases">
        <title>Evolution of Trichinella species and genotypes.</title>
        <authorList>
            <person name="Korhonen P.K."/>
            <person name="Edoardo P."/>
            <person name="Giuseppe L.R."/>
            <person name="Gasser R.B."/>
        </authorList>
    </citation>
    <scope>NUCLEOTIDE SEQUENCE [LARGE SCALE GENOMIC DNA]</scope>
    <source>
        <strain evidence="1">ISS37</strain>
    </source>
</reference>
<organism evidence="1 2">
    <name type="scientific">Trichinella nelsoni</name>
    <dbReference type="NCBI Taxonomy" id="6336"/>
    <lineage>
        <taxon>Eukaryota</taxon>
        <taxon>Metazoa</taxon>
        <taxon>Ecdysozoa</taxon>
        <taxon>Nematoda</taxon>
        <taxon>Enoplea</taxon>
        <taxon>Dorylaimia</taxon>
        <taxon>Trichinellida</taxon>
        <taxon>Trichinellidae</taxon>
        <taxon>Trichinella</taxon>
    </lineage>
</organism>
<protein>
    <submittedName>
        <fullName evidence="1">Uncharacterized protein</fullName>
    </submittedName>
</protein>
<dbReference type="Proteomes" id="UP000054630">
    <property type="component" value="Unassembled WGS sequence"/>
</dbReference>
<accession>A0A0V0SLJ6</accession>
<dbReference type="AlphaFoldDB" id="A0A0V0SLJ6"/>
<proteinExistence type="predicted"/>
<comment type="caution">
    <text evidence="1">The sequence shown here is derived from an EMBL/GenBank/DDBJ whole genome shotgun (WGS) entry which is preliminary data.</text>
</comment>
<evidence type="ECO:0000313" key="1">
    <source>
        <dbReference type="EMBL" id="KRX27791.1"/>
    </source>
</evidence>
<gene>
    <name evidence="1" type="ORF">T07_3813</name>
</gene>
<keyword evidence="2" id="KW-1185">Reference proteome</keyword>
<dbReference type="EMBL" id="JYDL01000002">
    <property type="protein sequence ID" value="KRX27791.1"/>
    <property type="molecule type" value="Genomic_DNA"/>
</dbReference>
<evidence type="ECO:0000313" key="2">
    <source>
        <dbReference type="Proteomes" id="UP000054630"/>
    </source>
</evidence>
<name>A0A0V0SLJ6_9BILA</name>